<accession>A0A7W6H2W2</accession>
<dbReference type="EMBL" id="JACIEK010000001">
    <property type="protein sequence ID" value="MBB3996228.1"/>
    <property type="molecule type" value="Genomic_DNA"/>
</dbReference>
<dbReference type="InterPro" id="IPR051405">
    <property type="entry name" value="phD/YefM_antitoxin"/>
</dbReference>
<comment type="caution">
    <text evidence="3">The sequence shown here is derived from an EMBL/GenBank/DDBJ whole genome shotgun (WGS) entry which is preliminary data.</text>
</comment>
<evidence type="ECO:0000313" key="4">
    <source>
        <dbReference type="Proteomes" id="UP000542776"/>
    </source>
</evidence>
<dbReference type="PANTHER" id="PTHR33713:SF6">
    <property type="entry name" value="ANTITOXIN YEFM"/>
    <property type="match status" value="1"/>
</dbReference>
<comment type="similarity">
    <text evidence="1 2">Belongs to the phD/YefM antitoxin family.</text>
</comment>
<dbReference type="Pfam" id="PF02604">
    <property type="entry name" value="PhdYeFM_antitox"/>
    <property type="match status" value="1"/>
</dbReference>
<gene>
    <name evidence="3" type="ORF">GGR04_000049</name>
</gene>
<name>A0A7W6H2W2_9HYPH</name>
<sequence length="126" mass="14053">MMEGPPERSAGFFHCELEGYRIDLTTSPSVPMIVQNGASVVMTHVGFTEFRQNLAKHFDEVTDSRAPLIVTRRKGRSMVVMSEEEYEGLQETIHLLRSPANATRLLQSIDELDACGGVERALVDET</sequence>
<evidence type="ECO:0000256" key="1">
    <source>
        <dbReference type="ARBA" id="ARBA00009981"/>
    </source>
</evidence>
<dbReference type="Gene3D" id="6.10.250.330">
    <property type="match status" value="1"/>
</dbReference>
<dbReference type="InterPro" id="IPR036165">
    <property type="entry name" value="YefM-like_sf"/>
</dbReference>
<dbReference type="PANTHER" id="PTHR33713">
    <property type="entry name" value="ANTITOXIN YAFN-RELATED"/>
    <property type="match status" value="1"/>
</dbReference>
<evidence type="ECO:0000256" key="2">
    <source>
        <dbReference type="RuleBase" id="RU362080"/>
    </source>
</evidence>
<keyword evidence="4" id="KW-1185">Reference proteome</keyword>
<dbReference type="AlphaFoldDB" id="A0A7W6H2W2"/>
<dbReference type="Proteomes" id="UP000542776">
    <property type="component" value="Unassembled WGS sequence"/>
</dbReference>
<evidence type="ECO:0000313" key="3">
    <source>
        <dbReference type="EMBL" id="MBB3996228.1"/>
    </source>
</evidence>
<dbReference type="SUPFAM" id="SSF143120">
    <property type="entry name" value="YefM-like"/>
    <property type="match status" value="1"/>
</dbReference>
<protein>
    <recommendedName>
        <fullName evidence="2">Antitoxin</fullName>
    </recommendedName>
</protein>
<dbReference type="RefSeq" id="WP_312857375.1">
    <property type="nucleotide sequence ID" value="NZ_JACIEK010000001.1"/>
</dbReference>
<dbReference type="InterPro" id="IPR006442">
    <property type="entry name" value="Antitoxin_Phd/YefM"/>
</dbReference>
<reference evidence="3 4" key="1">
    <citation type="submission" date="2020-08" db="EMBL/GenBank/DDBJ databases">
        <title>Genomic Encyclopedia of Type Strains, Phase IV (KMG-IV): sequencing the most valuable type-strain genomes for metagenomic binning, comparative biology and taxonomic classification.</title>
        <authorList>
            <person name="Goeker M."/>
        </authorList>
    </citation>
    <scope>NUCLEOTIDE SEQUENCE [LARGE SCALE GENOMIC DNA]</scope>
    <source>
        <strain evidence="3 4">DSM 102238</strain>
    </source>
</reference>
<comment type="function">
    <text evidence="2">Antitoxin component of a type II toxin-antitoxin (TA) system.</text>
</comment>
<dbReference type="Gene3D" id="3.40.1620.10">
    <property type="entry name" value="YefM-like domain"/>
    <property type="match status" value="1"/>
</dbReference>
<organism evidence="3 4">
    <name type="scientific">Aureimonas pseudogalii</name>
    <dbReference type="NCBI Taxonomy" id="1744844"/>
    <lineage>
        <taxon>Bacteria</taxon>
        <taxon>Pseudomonadati</taxon>
        <taxon>Pseudomonadota</taxon>
        <taxon>Alphaproteobacteria</taxon>
        <taxon>Hyphomicrobiales</taxon>
        <taxon>Aurantimonadaceae</taxon>
        <taxon>Aureimonas</taxon>
    </lineage>
</organism>
<dbReference type="NCBIfam" id="TIGR01552">
    <property type="entry name" value="phd_fam"/>
    <property type="match status" value="1"/>
</dbReference>
<proteinExistence type="inferred from homology"/>